<name>A0A0W0YFW2_9GAMM</name>
<dbReference type="EMBL" id="LNYU01000085">
    <property type="protein sequence ID" value="KTD55703.1"/>
    <property type="molecule type" value="Genomic_DNA"/>
</dbReference>
<evidence type="ECO:0000313" key="1">
    <source>
        <dbReference type="EMBL" id="KTD55703.1"/>
    </source>
</evidence>
<dbReference type="AlphaFoldDB" id="A0A0W0YFW2"/>
<reference evidence="1 2" key="1">
    <citation type="submission" date="2015-11" db="EMBL/GenBank/DDBJ databases">
        <title>Genomic analysis of 38 Legionella species identifies large and diverse effector repertoires.</title>
        <authorList>
            <person name="Burstein D."/>
            <person name="Amaro F."/>
            <person name="Zusman T."/>
            <person name="Lifshitz Z."/>
            <person name="Cohen O."/>
            <person name="Gilbert J.A."/>
            <person name="Pupko T."/>
            <person name="Shuman H.A."/>
            <person name="Segal G."/>
        </authorList>
    </citation>
    <scope>NUCLEOTIDE SEQUENCE [LARGE SCALE GENOMIC DNA]</scope>
    <source>
        <strain evidence="1 2">SC-63-C7</strain>
    </source>
</reference>
<evidence type="ECO:0000313" key="2">
    <source>
        <dbReference type="Proteomes" id="UP000054703"/>
    </source>
</evidence>
<gene>
    <name evidence="1" type="ORF">Lsan_3255</name>
</gene>
<organism evidence="1 2">
    <name type="scientific">Legionella santicrucis</name>
    <dbReference type="NCBI Taxonomy" id="45074"/>
    <lineage>
        <taxon>Bacteria</taxon>
        <taxon>Pseudomonadati</taxon>
        <taxon>Pseudomonadota</taxon>
        <taxon>Gammaproteobacteria</taxon>
        <taxon>Legionellales</taxon>
        <taxon>Legionellaceae</taxon>
        <taxon>Legionella</taxon>
    </lineage>
</organism>
<comment type="caution">
    <text evidence="1">The sequence shown here is derived from an EMBL/GenBank/DDBJ whole genome shotgun (WGS) entry which is preliminary data.</text>
</comment>
<dbReference type="PATRIC" id="fig|45074.5.peg.3502"/>
<protein>
    <submittedName>
        <fullName evidence="1">Chromosome replication initiation inhibitor protein</fullName>
    </submittedName>
</protein>
<accession>A0A0W0YFW2</accession>
<keyword evidence="2" id="KW-1185">Reference proteome</keyword>
<proteinExistence type="predicted"/>
<dbReference type="Gene3D" id="3.40.190.290">
    <property type="match status" value="1"/>
</dbReference>
<sequence length="130" mass="15189">MQVTHQSGKLCLGRLFILGNKRFKRDFTNKRVIDFDESDPMTLNYLKYYDLLKHIRPERHFVNVNESLLSLFINGYGFGVLSTELCQPYLDKKELVLLNSGLSYENKLVLAWYTRTGQPSYFSDVIDLIV</sequence>
<dbReference type="Proteomes" id="UP000054703">
    <property type="component" value="Unassembled WGS sequence"/>
</dbReference>